<organism evidence="1 2">
    <name type="scientific">Sulfolobus tengchongensis</name>
    <dbReference type="NCBI Taxonomy" id="207809"/>
    <lineage>
        <taxon>Archaea</taxon>
        <taxon>Thermoproteota</taxon>
        <taxon>Thermoprotei</taxon>
        <taxon>Sulfolobales</taxon>
        <taxon>Sulfolobaceae</taxon>
        <taxon>Sulfolobus</taxon>
    </lineage>
</organism>
<evidence type="ECO:0000313" key="2">
    <source>
        <dbReference type="Proteomes" id="UP001432202"/>
    </source>
</evidence>
<protein>
    <submittedName>
        <fullName evidence="1">Arginine deiminase family protein</fullName>
    </submittedName>
</protein>
<sequence>MRAYANAEWNKLREIAMHKPGLEVMFGLLDSSSFLYARQFKWNKARKEHDTLRRTLKEERIVIYRLKQTLIKKIKYDKKFKDKVVDKVKVGSDDPEFLVELLILRPLLKYKERERGLHLEVTLIDPLSNLYFMRDQQITTHKGVIIGKMFTHQREKEIEVIKLFWEALGIEYNEIKTGKLEGGDFYPMGDFVLVGIGNRSDINGVKELSQLLDGKEIGVVYETKNEFFHLDTFFNVASSASVVGVEELMKESKVEVYYDNKLVNITTLYDYIMKEKGFNLISVNIKEASKYATNFLTIDDGKIISPKNPANKKFEKEGLDVIEVKVSNLTGGAGGIHCMTAIIRRD</sequence>
<keyword evidence="2" id="KW-1185">Reference proteome</keyword>
<gene>
    <name evidence="1" type="ORF">V6M85_01470</name>
</gene>
<dbReference type="PANTHER" id="PTHR47271:SF2">
    <property type="entry name" value="ARGININE DEIMINASE"/>
    <property type="match status" value="1"/>
</dbReference>
<proteinExistence type="predicted"/>
<dbReference type="GO" id="GO:0016990">
    <property type="term" value="F:arginine deiminase activity"/>
    <property type="evidence" value="ECO:0007669"/>
    <property type="project" value="TreeGrafter"/>
</dbReference>
<dbReference type="GO" id="GO:0019546">
    <property type="term" value="P:L-arginine deiminase pathway"/>
    <property type="evidence" value="ECO:0007669"/>
    <property type="project" value="TreeGrafter"/>
</dbReference>
<dbReference type="Pfam" id="PF02274">
    <property type="entry name" value="ADI"/>
    <property type="match status" value="2"/>
</dbReference>
<dbReference type="EMBL" id="CP146016">
    <property type="protein sequence ID" value="WWQ60775.1"/>
    <property type="molecule type" value="Genomic_DNA"/>
</dbReference>
<evidence type="ECO:0000313" key="1">
    <source>
        <dbReference type="EMBL" id="WWQ60775.1"/>
    </source>
</evidence>
<dbReference type="Gene3D" id="3.75.10.10">
    <property type="entry name" value="L-arginine/glycine Amidinotransferase, Chain A"/>
    <property type="match status" value="1"/>
</dbReference>
<dbReference type="Proteomes" id="UP001432202">
    <property type="component" value="Chromosome"/>
</dbReference>
<name>A0AAX4L2I0_9CREN</name>
<dbReference type="PANTHER" id="PTHR47271">
    <property type="entry name" value="ARGININE DEIMINASE"/>
    <property type="match status" value="1"/>
</dbReference>
<accession>A0AAX4L2I0</accession>
<dbReference type="GeneID" id="89335397"/>
<dbReference type="RefSeq" id="WP_338602081.1">
    <property type="nucleotide sequence ID" value="NZ_CP146016.1"/>
</dbReference>
<reference evidence="1 2" key="1">
    <citation type="submission" date="2024-02" db="EMBL/GenBank/DDBJ databases">
        <title>STSV induces naive adaptation in Sulfolobus.</title>
        <authorList>
            <person name="Xiang X."/>
            <person name="Song M."/>
        </authorList>
    </citation>
    <scope>NUCLEOTIDE SEQUENCE [LARGE SCALE GENOMIC DNA]</scope>
    <source>
        <strain evidence="1 2">RT2</strain>
    </source>
</reference>
<dbReference type="SUPFAM" id="SSF55909">
    <property type="entry name" value="Pentein"/>
    <property type="match status" value="1"/>
</dbReference>
<dbReference type="AlphaFoldDB" id="A0AAX4L2I0"/>